<gene>
    <name evidence="2" type="ORF">F3K02_23900</name>
</gene>
<accession>A0A7Y8L0D6</accession>
<evidence type="ECO:0000313" key="2">
    <source>
        <dbReference type="EMBL" id="NWF48271.1"/>
    </source>
</evidence>
<feature type="domain" description="Iminophenyl-pyruvate dimer synthase" evidence="1">
    <location>
        <begin position="98"/>
        <end position="251"/>
    </location>
</feature>
<comment type="caution">
    <text evidence="2">The sequence shown here is derived from an EMBL/GenBank/DDBJ whole genome shotgun (WGS) entry which is preliminary data.</text>
</comment>
<dbReference type="Gene3D" id="1.20.1260.10">
    <property type="match status" value="1"/>
</dbReference>
<dbReference type="InterPro" id="IPR012347">
    <property type="entry name" value="Ferritin-like"/>
</dbReference>
<keyword evidence="3" id="KW-1185">Reference proteome</keyword>
<dbReference type="Proteomes" id="UP000545507">
    <property type="component" value="Unassembled WGS sequence"/>
</dbReference>
<dbReference type="EMBL" id="VYGV01000026">
    <property type="protein sequence ID" value="NWF48271.1"/>
    <property type="molecule type" value="Genomic_DNA"/>
</dbReference>
<sequence length="450" mass="49737">MKPLTDNHLRPSRRNASGVRVLEPGDGLEQAERRAFLQALRSHGITLSATCLLTGTGAFSADAATPTGPTSERPTPTLAVGHIVRDFADAYVELIRLLREASEVEHALMAQYLYGAFSLKPAYASIAGYGSPNSNDLLGVAIQEMQHLGQVNALLMALDASPHLIRQDFPYQPDIYPFEFNLEPLTQVSLAKYVYTEAPVNGLKRSKVSSPRDHQFLDQLDRVLGGSTRPNHVGSLYDRIIQTLQEYISTTPKRAEEMKPWLAKLEEIKREGEDNHFLFFKSLFLGTHEGFKGHQNIWSLAPNDPAYPSLPLAINPSAFVGHPNQIKDPLALSLAWLGNLHYWTILLLTDAAYSDADHTYIDLAKQQMMGPFLSLARHLPTLGVGMPCEPLSTGYAPCRTTAARLRFVSSMVGESNQLAQQLKDRLPADYPLAVGEAMMSTLTEKRAQYA</sequence>
<dbReference type="Pfam" id="PF12902">
    <property type="entry name" value="Ferritin-like"/>
    <property type="match status" value="1"/>
</dbReference>
<organism evidence="2 3">
    <name type="scientific">Hydrogenophaga aromaticivorans</name>
    <dbReference type="NCBI Taxonomy" id="2610898"/>
    <lineage>
        <taxon>Bacteria</taxon>
        <taxon>Pseudomonadati</taxon>
        <taxon>Pseudomonadota</taxon>
        <taxon>Betaproteobacteria</taxon>
        <taxon>Burkholderiales</taxon>
        <taxon>Comamonadaceae</taxon>
        <taxon>Hydrogenophaga</taxon>
    </lineage>
</organism>
<dbReference type="RefSeq" id="WP_177138806.1">
    <property type="nucleotide sequence ID" value="NZ_VYGV01000026.1"/>
</dbReference>
<evidence type="ECO:0000259" key="1">
    <source>
        <dbReference type="Pfam" id="PF12902"/>
    </source>
</evidence>
<evidence type="ECO:0000313" key="3">
    <source>
        <dbReference type="Proteomes" id="UP000545507"/>
    </source>
</evidence>
<proteinExistence type="predicted"/>
<reference evidence="2 3" key="1">
    <citation type="submission" date="2019-09" db="EMBL/GenBank/DDBJ databases">
        <title>Hydrogenophaga aromatica sp. nov., isolated from a para-xylene-degrading enrichment culture.</title>
        <authorList>
            <person name="Tancsics A."/>
            <person name="Banerjee S."/>
        </authorList>
    </citation>
    <scope>NUCLEOTIDE SEQUENCE [LARGE SCALE GENOMIC DNA]</scope>
    <source>
        <strain evidence="2 3">D2P1</strain>
    </source>
</reference>
<dbReference type="AlphaFoldDB" id="A0A7Y8L0D6"/>
<name>A0A7Y8L0D6_9BURK</name>
<dbReference type="InterPro" id="IPR026820">
    <property type="entry name" value="VioB/RebD_dom"/>
</dbReference>
<protein>
    <recommendedName>
        <fullName evidence="1">Iminophenyl-pyruvate dimer synthase domain-containing protein</fullName>
    </recommendedName>
</protein>